<sequence length="480" mass="53505">MGRSKKSQCVNAPPPARKVPYADAVEYSEENLCLIVYKYPALYKPTHSHFYSDKTALWGHVAKKFKEEHVTGLFCQENFTRLRDNRRQKERRETSKKKSGSAGGKQLQAPNDPLWYLDAVDDIPGTRESSIILATPAVNDTTIEDCCQQVADAHKKRVAEAALRPPPPPPQTTLDVGDAGGHNPLVLTPRGDDNDGGHNHSPLDEVLPSPGRRTGVTVRRRRGSLSDGDRGVVQEDNDEEQGPRDGAGVEGADIDDATEREARQTVGVGDGGSSPHNRAGRAASVQRTPQLELPRSRQPRQYGRRRGHRCNESPQHIDGSEIEDNAGLDQSQHSPARRPVRAEARARDRQHDENEARTTARQRLAQALEERRRADREVARQRQQMVEVEREEREAREAQNRQVLAQQGQPGPGEDTAEVRLLQQLVNANPMDGCDAFGKTVADFLRPFSMERRSAAMADVLAILNEYLRDIRHRGNAYGN</sequence>
<protein>
    <submittedName>
        <fullName evidence="3">Methionine--tRNA ligase</fullName>
    </submittedName>
</protein>
<accession>A0AAE1HG12</accession>
<evidence type="ECO:0000313" key="4">
    <source>
        <dbReference type="Proteomes" id="UP001219518"/>
    </source>
</evidence>
<feature type="region of interest" description="Disordered" evidence="1">
    <location>
        <begin position="385"/>
        <end position="415"/>
    </location>
</feature>
<reference evidence="3" key="1">
    <citation type="submission" date="2021-07" db="EMBL/GenBank/DDBJ databases">
        <authorList>
            <person name="Catto M.A."/>
            <person name="Jacobson A."/>
            <person name="Kennedy G."/>
            <person name="Labadie P."/>
            <person name="Hunt B.G."/>
            <person name="Srinivasan R."/>
        </authorList>
    </citation>
    <scope>NUCLEOTIDE SEQUENCE</scope>
    <source>
        <strain evidence="3">PL_HMW_Pooled</strain>
        <tissue evidence="3">Head</tissue>
    </source>
</reference>
<gene>
    <name evidence="3" type="ORF">KUF71_009206</name>
</gene>
<feature type="region of interest" description="Disordered" evidence="1">
    <location>
        <begin position="160"/>
        <end position="360"/>
    </location>
</feature>
<keyword evidence="4" id="KW-1185">Reference proteome</keyword>
<feature type="compositionally biased region" description="Basic and acidic residues" evidence="1">
    <location>
        <begin position="84"/>
        <end position="93"/>
    </location>
</feature>
<evidence type="ECO:0000259" key="2">
    <source>
        <dbReference type="Pfam" id="PF10545"/>
    </source>
</evidence>
<organism evidence="3 4">
    <name type="scientific">Frankliniella fusca</name>
    <dbReference type="NCBI Taxonomy" id="407009"/>
    <lineage>
        <taxon>Eukaryota</taxon>
        <taxon>Metazoa</taxon>
        <taxon>Ecdysozoa</taxon>
        <taxon>Arthropoda</taxon>
        <taxon>Hexapoda</taxon>
        <taxon>Insecta</taxon>
        <taxon>Pterygota</taxon>
        <taxon>Neoptera</taxon>
        <taxon>Paraneoptera</taxon>
        <taxon>Thysanoptera</taxon>
        <taxon>Terebrantia</taxon>
        <taxon>Thripoidea</taxon>
        <taxon>Thripidae</taxon>
        <taxon>Frankliniella</taxon>
    </lineage>
</organism>
<proteinExistence type="predicted"/>
<reference evidence="3" key="2">
    <citation type="journal article" date="2023" name="BMC Genomics">
        <title>Pest status, molecular evolution, and epigenetic factors derived from the genome assembly of Frankliniella fusca, a thysanopteran phytovirus vector.</title>
        <authorList>
            <person name="Catto M.A."/>
            <person name="Labadie P.E."/>
            <person name="Jacobson A.L."/>
            <person name="Kennedy G.G."/>
            <person name="Srinivasan R."/>
            <person name="Hunt B.G."/>
        </authorList>
    </citation>
    <scope>NUCLEOTIDE SEQUENCE</scope>
    <source>
        <strain evidence="3">PL_HMW_Pooled</strain>
    </source>
</reference>
<dbReference type="EMBL" id="JAHWGI010000985">
    <property type="protein sequence ID" value="KAK3919920.1"/>
    <property type="molecule type" value="Genomic_DNA"/>
</dbReference>
<feature type="compositionally biased region" description="Basic and acidic residues" evidence="1">
    <location>
        <begin position="387"/>
        <end position="399"/>
    </location>
</feature>
<comment type="caution">
    <text evidence="3">The sequence shown here is derived from an EMBL/GenBank/DDBJ whole genome shotgun (WGS) entry which is preliminary data.</text>
</comment>
<keyword evidence="3" id="KW-0436">Ligase</keyword>
<dbReference type="InterPro" id="IPR006578">
    <property type="entry name" value="MADF-dom"/>
</dbReference>
<evidence type="ECO:0000256" key="1">
    <source>
        <dbReference type="SAM" id="MobiDB-lite"/>
    </source>
</evidence>
<name>A0AAE1HG12_9NEOP</name>
<feature type="region of interest" description="Disordered" evidence="1">
    <location>
        <begin position="84"/>
        <end position="110"/>
    </location>
</feature>
<dbReference type="Proteomes" id="UP001219518">
    <property type="component" value="Unassembled WGS sequence"/>
</dbReference>
<dbReference type="AlphaFoldDB" id="A0AAE1HG12"/>
<feature type="domain" description="MADF" evidence="2">
    <location>
        <begin position="33"/>
        <end position="98"/>
    </location>
</feature>
<dbReference type="GO" id="GO:0016874">
    <property type="term" value="F:ligase activity"/>
    <property type="evidence" value="ECO:0007669"/>
    <property type="project" value="UniProtKB-KW"/>
</dbReference>
<feature type="non-terminal residue" evidence="3">
    <location>
        <position position="1"/>
    </location>
</feature>
<feature type="compositionally biased region" description="Basic and acidic residues" evidence="1">
    <location>
        <begin position="340"/>
        <end position="358"/>
    </location>
</feature>
<evidence type="ECO:0000313" key="3">
    <source>
        <dbReference type="EMBL" id="KAK3919920.1"/>
    </source>
</evidence>
<dbReference type="Pfam" id="PF10545">
    <property type="entry name" value="MADF_DNA_bdg"/>
    <property type="match status" value="1"/>
</dbReference>
<feature type="compositionally biased region" description="Basic and acidic residues" evidence="1">
    <location>
        <begin position="190"/>
        <end position="203"/>
    </location>
</feature>